<evidence type="ECO:0000313" key="5">
    <source>
        <dbReference type="EMBL" id="CAE0684921.1"/>
    </source>
</evidence>
<feature type="binding site" evidence="2">
    <location>
        <position position="117"/>
    </location>
    <ligand>
        <name>glutathione</name>
        <dbReference type="ChEBI" id="CHEBI:57925"/>
    </ligand>
</feature>
<protein>
    <recommendedName>
        <fullName evidence="4">GST C-terminal domain-containing protein</fullName>
    </recommendedName>
</protein>
<feature type="active site" description="Proton donor/acceptor" evidence="1">
    <location>
        <position position="232"/>
    </location>
</feature>
<dbReference type="CDD" id="cd03190">
    <property type="entry name" value="GST_C_Omega_like"/>
    <property type="match status" value="1"/>
</dbReference>
<dbReference type="EMBL" id="HBIW01000431">
    <property type="protein sequence ID" value="CAE0684921.1"/>
    <property type="molecule type" value="Transcribed_RNA"/>
</dbReference>
<reference evidence="5" key="1">
    <citation type="submission" date="2021-01" db="EMBL/GenBank/DDBJ databases">
        <authorList>
            <person name="Corre E."/>
            <person name="Pelletier E."/>
            <person name="Niang G."/>
            <person name="Scheremetjew M."/>
            <person name="Finn R."/>
            <person name="Kale V."/>
            <person name="Holt S."/>
            <person name="Cochrane G."/>
            <person name="Meng A."/>
            <person name="Brown T."/>
            <person name="Cohen L."/>
        </authorList>
    </citation>
    <scope>NUCLEOTIDE SEQUENCE</scope>
    <source>
        <strain evidence="5">CCMP1756</strain>
    </source>
</reference>
<evidence type="ECO:0000256" key="1">
    <source>
        <dbReference type="PIRSR" id="PIRSR015753-1"/>
    </source>
</evidence>
<dbReference type="InterPro" id="IPR004045">
    <property type="entry name" value="Glutathione_S-Trfase_N"/>
</dbReference>
<evidence type="ECO:0000256" key="3">
    <source>
        <dbReference type="PIRSR" id="PIRSR015753-3"/>
    </source>
</evidence>
<dbReference type="EMBL" id="CAKKNE010000001">
    <property type="protein sequence ID" value="CAH0366966.1"/>
    <property type="molecule type" value="Genomic_DNA"/>
</dbReference>
<dbReference type="PANTHER" id="PTHR32419:SF6">
    <property type="entry name" value="GLUTATHIONE S-TRANSFERASE OMEGA-LIKE 1-RELATED"/>
    <property type="match status" value="1"/>
</dbReference>
<dbReference type="InterPro" id="IPR016639">
    <property type="entry name" value="GST_Omega/GSH"/>
</dbReference>
<dbReference type="InterPro" id="IPR036282">
    <property type="entry name" value="Glutathione-S-Trfase_C_sf"/>
</dbReference>
<dbReference type="GO" id="GO:0005737">
    <property type="term" value="C:cytoplasm"/>
    <property type="evidence" value="ECO:0007669"/>
    <property type="project" value="TreeGrafter"/>
</dbReference>
<evidence type="ECO:0000313" key="6">
    <source>
        <dbReference type="EMBL" id="CAH0366966.1"/>
    </source>
</evidence>
<dbReference type="Gene3D" id="1.20.1050.10">
    <property type="match status" value="1"/>
</dbReference>
<feature type="domain" description="GST C-terminal" evidence="4">
    <location>
        <begin position="180"/>
        <end position="334"/>
    </location>
</feature>
<dbReference type="Gene3D" id="3.40.30.10">
    <property type="entry name" value="Glutaredoxin"/>
    <property type="match status" value="1"/>
</dbReference>
<feature type="binding site" evidence="2">
    <location>
        <begin position="183"/>
        <end position="184"/>
    </location>
    <ligand>
        <name>glutathione</name>
        <dbReference type="ChEBI" id="CHEBI:57925"/>
    </ligand>
</feature>
<evidence type="ECO:0000313" key="7">
    <source>
        <dbReference type="Proteomes" id="UP000789595"/>
    </source>
</evidence>
<dbReference type="InterPro" id="IPR047047">
    <property type="entry name" value="GST_Omega-like_C"/>
</dbReference>
<dbReference type="InterPro" id="IPR036249">
    <property type="entry name" value="Thioredoxin-like_sf"/>
</dbReference>
<organism evidence="5">
    <name type="scientific">Pelagomonas calceolata</name>
    <dbReference type="NCBI Taxonomy" id="35677"/>
    <lineage>
        <taxon>Eukaryota</taxon>
        <taxon>Sar</taxon>
        <taxon>Stramenopiles</taxon>
        <taxon>Ochrophyta</taxon>
        <taxon>Pelagophyceae</taxon>
        <taxon>Pelagomonadales</taxon>
        <taxon>Pelagomonadaceae</taxon>
        <taxon>Pelagomonas</taxon>
    </lineage>
</organism>
<dbReference type="Pfam" id="PF13410">
    <property type="entry name" value="GST_C_2"/>
    <property type="match status" value="1"/>
</dbReference>
<accession>A0A7S3ZJH0</accession>
<dbReference type="PROSITE" id="PS50405">
    <property type="entry name" value="GST_CTER"/>
    <property type="match status" value="1"/>
</dbReference>
<reference evidence="6" key="2">
    <citation type="submission" date="2021-11" db="EMBL/GenBank/DDBJ databases">
        <authorList>
            <consortium name="Genoscope - CEA"/>
            <person name="William W."/>
        </authorList>
    </citation>
    <scope>NUCLEOTIDE SEQUENCE</scope>
</reference>
<name>A0A7S3ZJH0_9STRA</name>
<dbReference type="OrthoDB" id="2309723at2759"/>
<keyword evidence="7" id="KW-1185">Reference proteome</keyword>
<dbReference type="PANTHER" id="PTHR32419">
    <property type="entry name" value="GLUTATHIONYL-HYDROQUINONE REDUCTASE"/>
    <property type="match status" value="1"/>
</dbReference>
<proteinExistence type="predicted"/>
<dbReference type="AlphaFoldDB" id="A0A7S3ZJH0"/>
<dbReference type="GO" id="GO:0004364">
    <property type="term" value="F:glutathione transferase activity"/>
    <property type="evidence" value="ECO:0007669"/>
    <property type="project" value="InterPro"/>
</dbReference>
<dbReference type="Proteomes" id="UP000789595">
    <property type="component" value="Unassembled WGS sequence"/>
</dbReference>
<feature type="active site" description="Nucleophile" evidence="1">
    <location>
        <position position="74"/>
    </location>
</feature>
<dbReference type="PIRSF" id="PIRSF015753">
    <property type="entry name" value="GST"/>
    <property type="match status" value="1"/>
</dbReference>
<evidence type="ECO:0000256" key="2">
    <source>
        <dbReference type="PIRSR" id="PIRSR015753-2"/>
    </source>
</evidence>
<feature type="site" description="Lowers pKa of active site Cys" evidence="3">
    <location>
        <position position="334"/>
    </location>
</feature>
<gene>
    <name evidence="5" type="ORF">PCAL00307_LOCUS355</name>
    <name evidence="6" type="ORF">PECAL_1P34820</name>
</gene>
<evidence type="ECO:0000259" key="4">
    <source>
        <dbReference type="PROSITE" id="PS50405"/>
    </source>
</evidence>
<dbReference type="InterPro" id="IPR010987">
    <property type="entry name" value="Glutathione-S-Trfase_C-like"/>
</dbReference>
<dbReference type="SUPFAM" id="SSF52833">
    <property type="entry name" value="Thioredoxin-like"/>
    <property type="match status" value="1"/>
</dbReference>
<dbReference type="SUPFAM" id="SSF47616">
    <property type="entry name" value="GST C-terminal domain-like"/>
    <property type="match status" value="1"/>
</dbReference>
<sequence>MLPTRRLLYTTLALSGGTRALKPPTTRVRTMSALATTNTVANKDGAYVRHAAKHRTDAVEAEAGRYHLHVALACPWAAGALSMLYLKGLEDAISLSVVHPTWQRTRPDDPEDQHCGWVYRAPGDAPLSNPLGHGSYDCDDALIPDPTGAASIRDVYAKAGDASGPFTTPALFDKKTGKLVSNESMDILKLLNSAFDKVAKHPERTFYPGDLAGDLQTLNDELVYPNVNNGVYRCGFAKSQKAYDAAVAGLFEALEDLDKRLASQRFLGGDKFSWLDLRLYHTLVRFDPVYVVYFKTNVKRIADYPNLVNFVRDVYQSVEPVRRATNIKHIKMHYYTSHPALNTYGIIPASMGPDLEAEHGRGAADGVYFTH</sequence>
<feature type="site" description="Lowers pKa of active site Cys" evidence="3">
    <location>
        <position position="290"/>
    </location>
</feature>
<dbReference type="Pfam" id="PF13409">
    <property type="entry name" value="GST_N_2"/>
    <property type="match status" value="1"/>
</dbReference>